<evidence type="ECO:0000256" key="1">
    <source>
        <dbReference type="SAM" id="Phobius"/>
    </source>
</evidence>
<feature type="transmembrane region" description="Helical" evidence="1">
    <location>
        <begin position="99"/>
        <end position="121"/>
    </location>
</feature>
<dbReference type="InParanoid" id="A0A317ZEG7"/>
<organism evidence="2 3">
    <name type="scientific">Coraliomargarita sinensis</name>
    <dbReference type="NCBI Taxonomy" id="2174842"/>
    <lineage>
        <taxon>Bacteria</taxon>
        <taxon>Pseudomonadati</taxon>
        <taxon>Verrucomicrobiota</taxon>
        <taxon>Opitutia</taxon>
        <taxon>Puniceicoccales</taxon>
        <taxon>Coraliomargaritaceae</taxon>
        <taxon>Coraliomargarita</taxon>
    </lineage>
</organism>
<dbReference type="AlphaFoldDB" id="A0A317ZEG7"/>
<protein>
    <recommendedName>
        <fullName evidence="4">Yip1 domain-containing protein</fullName>
    </recommendedName>
</protein>
<dbReference type="EMBL" id="QHJQ01000012">
    <property type="protein sequence ID" value="PXA03132.1"/>
    <property type="molecule type" value="Genomic_DNA"/>
</dbReference>
<comment type="caution">
    <text evidence="2">The sequence shown here is derived from an EMBL/GenBank/DDBJ whole genome shotgun (WGS) entry which is preliminary data.</text>
</comment>
<dbReference type="Proteomes" id="UP000247099">
    <property type="component" value="Unassembled WGS sequence"/>
</dbReference>
<accession>A0A317ZEG7</accession>
<evidence type="ECO:0008006" key="4">
    <source>
        <dbReference type="Google" id="ProtNLM"/>
    </source>
</evidence>
<feature type="transmembrane region" description="Helical" evidence="1">
    <location>
        <begin position="59"/>
        <end position="79"/>
    </location>
</feature>
<evidence type="ECO:0000313" key="2">
    <source>
        <dbReference type="EMBL" id="PXA03132.1"/>
    </source>
</evidence>
<proteinExistence type="predicted"/>
<evidence type="ECO:0000313" key="3">
    <source>
        <dbReference type="Proteomes" id="UP000247099"/>
    </source>
</evidence>
<feature type="transmembrane region" description="Helical" evidence="1">
    <location>
        <begin position="127"/>
        <end position="150"/>
    </location>
</feature>
<feature type="transmembrane region" description="Helical" evidence="1">
    <location>
        <begin position="33"/>
        <end position="53"/>
    </location>
</feature>
<sequence>MTETSSPNPLITLWYKPGQTLQGLIASGKGRSVAVFIAAIFGVVQVWPAFAAQGSARPGLLLLGAFVGVAGLYLFSWLLRNFSRWFGGGAELVDVRTALGWGLLPWAGLFGLLLVLVTATSGDARQMFPLFFAAIVYGFVILLSCLAVALRLSLMKAFFCLILTFLVSIFPLTFVMQLFFGVPGPEAP</sequence>
<keyword evidence="1" id="KW-1133">Transmembrane helix</keyword>
<name>A0A317ZEG7_9BACT</name>
<keyword evidence="1" id="KW-0812">Transmembrane</keyword>
<gene>
    <name evidence="2" type="ORF">DDZ13_13775</name>
</gene>
<keyword evidence="1" id="KW-0472">Membrane</keyword>
<feature type="transmembrane region" description="Helical" evidence="1">
    <location>
        <begin position="157"/>
        <end position="180"/>
    </location>
</feature>
<keyword evidence="3" id="KW-1185">Reference proteome</keyword>
<reference evidence="2 3" key="1">
    <citation type="submission" date="2018-05" db="EMBL/GenBank/DDBJ databases">
        <title>Coraliomargarita sinensis sp. nov., isolated from a marine solar saltern.</title>
        <authorList>
            <person name="Zhou L.Y."/>
        </authorList>
    </citation>
    <scope>NUCLEOTIDE SEQUENCE [LARGE SCALE GENOMIC DNA]</scope>
    <source>
        <strain evidence="2 3">WN38</strain>
    </source>
</reference>